<dbReference type="GO" id="GO:0000976">
    <property type="term" value="F:transcription cis-regulatory region binding"/>
    <property type="evidence" value="ECO:0007669"/>
    <property type="project" value="TreeGrafter"/>
</dbReference>
<evidence type="ECO:0000256" key="2">
    <source>
        <dbReference type="PROSITE-ProRule" id="PRU00335"/>
    </source>
</evidence>
<dbReference type="RefSeq" id="WP_168096751.1">
    <property type="nucleotide sequence ID" value="NZ_JAATER010000788.1"/>
</dbReference>
<dbReference type="InterPro" id="IPR050109">
    <property type="entry name" value="HTH-type_TetR-like_transc_reg"/>
</dbReference>
<comment type="caution">
    <text evidence="4">The sequence shown here is derived from an EMBL/GenBank/DDBJ whole genome shotgun (WGS) entry which is preliminary data.</text>
</comment>
<sequence length="257" mass="27073">MVSRSQPTRARSPEAKRAREAAILDAAARLATVNGIRAVTLTDIAAEVGMHKSAMLRYFETREEIFLRLAAAGWVEWSQEVRERLAATLPGMGGEDGEGGEDAAHVANSADQEPRLRAVAGLLAESLVARPLFCDLLAHTPMTLEHNVSLESVRSFKLIAIAEVEALGEALRRVVVLSPAQAGDVVATAAAMAGALWQMAAPGTALRRLYESDPELAHAVVDVAPRLTGILSALLRGYGADSADSADSVSSVGKAAE</sequence>
<dbReference type="PANTHER" id="PTHR30055:SF178">
    <property type="entry name" value="POSSIBLE TRANSCRIPTIONAL REGULATORY PROTEIN"/>
    <property type="match status" value="1"/>
</dbReference>
<evidence type="ECO:0000313" key="4">
    <source>
        <dbReference type="EMBL" id="MCQ8773856.1"/>
    </source>
</evidence>
<keyword evidence="5" id="KW-1185">Reference proteome</keyword>
<dbReference type="Gene3D" id="1.10.357.10">
    <property type="entry name" value="Tetracycline Repressor, domain 2"/>
    <property type="match status" value="1"/>
</dbReference>
<feature type="DNA-binding region" description="H-T-H motif" evidence="2">
    <location>
        <begin position="40"/>
        <end position="59"/>
    </location>
</feature>
<gene>
    <name evidence="4" type="ORF">NQU55_29450</name>
</gene>
<dbReference type="PANTHER" id="PTHR30055">
    <property type="entry name" value="HTH-TYPE TRANSCRIPTIONAL REGULATOR RUTR"/>
    <property type="match status" value="1"/>
</dbReference>
<dbReference type="EMBL" id="JANIID010000035">
    <property type="protein sequence ID" value="MCQ8773856.1"/>
    <property type="molecule type" value="Genomic_DNA"/>
</dbReference>
<dbReference type="GO" id="GO:0003700">
    <property type="term" value="F:DNA-binding transcription factor activity"/>
    <property type="evidence" value="ECO:0007669"/>
    <property type="project" value="TreeGrafter"/>
</dbReference>
<dbReference type="InterPro" id="IPR001647">
    <property type="entry name" value="HTH_TetR"/>
</dbReference>
<feature type="domain" description="HTH tetR-type" evidence="3">
    <location>
        <begin position="17"/>
        <end position="77"/>
    </location>
</feature>
<dbReference type="SUPFAM" id="SSF46689">
    <property type="entry name" value="Homeodomain-like"/>
    <property type="match status" value="1"/>
</dbReference>
<keyword evidence="1 2" id="KW-0238">DNA-binding</keyword>
<dbReference type="AlphaFoldDB" id="A0A9X2LL98"/>
<name>A0A9X2LL98_9ACTN</name>
<dbReference type="PROSITE" id="PS50977">
    <property type="entry name" value="HTH_TETR_2"/>
    <property type="match status" value="1"/>
</dbReference>
<organism evidence="4 5">
    <name type="scientific">Streptomyces telluris</name>
    <dbReference type="NCBI Taxonomy" id="2720021"/>
    <lineage>
        <taxon>Bacteria</taxon>
        <taxon>Bacillati</taxon>
        <taxon>Actinomycetota</taxon>
        <taxon>Actinomycetes</taxon>
        <taxon>Kitasatosporales</taxon>
        <taxon>Streptomycetaceae</taxon>
        <taxon>Streptomyces</taxon>
    </lineage>
</organism>
<dbReference type="Proteomes" id="UP001142374">
    <property type="component" value="Unassembled WGS sequence"/>
</dbReference>
<evidence type="ECO:0000256" key="1">
    <source>
        <dbReference type="ARBA" id="ARBA00023125"/>
    </source>
</evidence>
<proteinExistence type="predicted"/>
<dbReference type="InterPro" id="IPR041483">
    <property type="entry name" value="TetR_C_34"/>
</dbReference>
<dbReference type="PRINTS" id="PR00455">
    <property type="entry name" value="HTHTETR"/>
</dbReference>
<evidence type="ECO:0000259" key="3">
    <source>
        <dbReference type="PROSITE" id="PS50977"/>
    </source>
</evidence>
<dbReference type="Pfam" id="PF00440">
    <property type="entry name" value="TetR_N"/>
    <property type="match status" value="1"/>
</dbReference>
<protein>
    <submittedName>
        <fullName evidence="4">TetR family transcriptional regulator</fullName>
    </submittedName>
</protein>
<dbReference type="Pfam" id="PF17929">
    <property type="entry name" value="TetR_C_34"/>
    <property type="match status" value="1"/>
</dbReference>
<accession>A0A9X2LL98</accession>
<dbReference type="InterPro" id="IPR009057">
    <property type="entry name" value="Homeodomain-like_sf"/>
</dbReference>
<evidence type="ECO:0000313" key="5">
    <source>
        <dbReference type="Proteomes" id="UP001142374"/>
    </source>
</evidence>
<reference evidence="4" key="1">
    <citation type="submission" date="2022-06" db="EMBL/GenBank/DDBJ databases">
        <title>WGS of actinobacteria.</title>
        <authorList>
            <person name="Thawai C."/>
        </authorList>
    </citation>
    <scope>NUCLEOTIDE SEQUENCE</scope>
    <source>
        <strain evidence="4">AA8</strain>
    </source>
</reference>